<dbReference type="Proteomes" id="UP000198847">
    <property type="component" value="Unassembled WGS sequence"/>
</dbReference>
<dbReference type="AlphaFoldDB" id="A0A1H8XQP9"/>
<dbReference type="Gene3D" id="1.10.260.40">
    <property type="entry name" value="lambda repressor-like DNA-binding domains"/>
    <property type="match status" value="1"/>
</dbReference>
<dbReference type="PANTHER" id="PTHR46558:SF11">
    <property type="entry name" value="HTH-TYPE TRANSCRIPTIONAL REGULATOR XRE"/>
    <property type="match status" value="1"/>
</dbReference>
<dbReference type="CDD" id="cd00093">
    <property type="entry name" value="HTH_XRE"/>
    <property type="match status" value="1"/>
</dbReference>
<dbReference type="SMART" id="SM00530">
    <property type="entry name" value="HTH_XRE"/>
    <property type="match status" value="1"/>
</dbReference>
<dbReference type="InterPro" id="IPR010982">
    <property type="entry name" value="Lambda_DNA-bd_dom_sf"/>
</dbReference>
<accession>A0A1H8XQP9</accession>
<evidence type="ECO:0000313" key="4">
    <source>
        <dbReference type="Proteomes" id="UP000198847"/>
    </source>
</evidence>
<sequence length="77" mass="8915">MFPKKIFAERLKKLRTDHNVSMQKLAEELELKNKGTIGQFETEKTTPSSETLIRVADYFNVSIDYLVGRSNNPDMHN</sequence>
<dbReference type="EMBL" id="FODY01000027">
    <property type="protein sequence ID" value="SEP42147.1"/>
    <property type="molecule type" value="Genomic_DNA"/>
</dbReference>
<keyword evidence="1" id="KW-0238">DNA-binding</keyword>
<keyword evidence="4" id="KW-1185">Reference proteome</keyword>
<dbReference type="OrthoDB" id="1766270at2"/>
<evidence type="ECO:0000313" key="3">
    <source>
        <dbReference type="EMBL" id="SEP42147.1"/>
    </source>
</evidence>
<gene>
    <name evidence="3" type="ORF">SAMN04490178_12756</name>
</gene>
<dbReference type="GO" id="GO:0003677">
    <property type="term" value="F:DNA binding"/>
    <property type="evidence" value="ECO:0007669"/>
    <property type="project" value="UniProtKB-KW"/>
</dbReference>
<dbReference type="RefSeq" id="WP_091750696.1">
    <property type="nucleotide sequence ID" value="NZ_FODY01000027.1"/>
</dbReference>
<proteinExistence type="predicted"/>
<dbReference type="SUPFAM" id="SSF47413">
    <property type="entry name" value="lambda repressor-like DNA-binding domains"/>
    <property type="match status" value="1"/>
</dbReference>
<dbReference type="STRING" id="112903.SAMN04490178_12756"/>
<evidence type="ECO:0000259" key="2">
    <source>
        <dbReference type="PROSITE" id="PS50943"/>
    </source>
</evidence>
<dbReference type="InterPro" id="IPR001387">
    <property type="entry name" value="Cro/C1-type_HTH"/>
</dbReference>
<reference evidence="3 4" key="1">
    <citation type="submission" date="2016-10" db="EMBL/GenBank/DDBJ databases">
        <authorList>
            <person name="de Groot N.N."/>
        </authorList>
    </citation>
    <scope>NUCLEOTIDE SEQUENCE [LARGE SCALE GENOMIC DNA]</scope>
    <source>
        <strain evidence="3 4">DSM 13305</strain>
    </source>
</reference>
<organism evidence="3 4">
    <name type="scientific">Propionispora vibrioides</name>
    <dbReference type="NCBI Taxonomy" id="112903"/>
    <lineage>
        <taxon>Bacteria</taxon>
        <taxon>Bacillati</taxon>
        <taxon>Bacillota</taxon>
        <taxon>Negativicutes</taxon>
        <taxon>Selenomonadales</taxon>
        <taxon>Sporomusaceae</taxon>
        <taxon>Propionispora</taxon>
    </lineage>
</organism>
<name>A0A1H8XQP9_9FIRM</name>
<protein>
    <submittedName>
        <fullName evidence="3">Helix-turn-helix domain-containing protein</fullName>
    </submittedName>
</protein>
<dbReference type="PROSITE" id="PS50943">
    <property type="entry name" value="HTH_CROC1"/>
    <property type="match status" value="1"/>
</dbReference>
<dbReference type="PANTHER" id="PTHR46558">
    <property type="entry name" value="TRACRIPTIONAL REGULATORY PROTEIN-RELATED-RELATED"/>
    <property type="match status" value="1"/>
</dbReference>
<feature type="domain" description="HTH cro/C1-type" evidence="2">
    <location>
        <begin position="11"/>
        <end position="66"/>
    </location>
</feature>
<evidence type="ECO:0000256" key="1">
    <source>
        <dbReference type="ARBA" id="ARBA00023125"/>
    </source>
</evidence>
<dbReference type="Pfam" id="PF01381">
    <property type="entry name" value="HTH_3"/>
    <property type="match status" value="1"/>
</dbReference>